<evidence type="ECO:0000256" key="4">
    <source>
        <dbReference type="ARBA" id="ARBA00023163"/>
    </source>
</evidence>
<evidence type="ECO:0000259" key="5">
    <source>
        <dbReference type="PROSITE" id="PS50931"/>
    </source>
</evidence>
<dbReference type="Gene3D" id="1.10.10.10">
    <property type="entry name" value="Winged helix-like DNA-binding domain superfamily/Winged helix DNA-binding domain"/>
    <property type="match status" value="1"/>
</dbReference>
<dbReference type="InterPro" id="IPR005119">
    <property type="entry name" value="LysR_subst-bd"/>
</dbReference>
<feature type="domain" description="HTH lysR-type" evidence="5">
    <location>
        <begin position="1"/>
        <end position="58"/>
    </location>
</feature>
<organism evidence="6 7">
    <name type="scientific">Salicibibacter cibarius</name>
    <dbReference type="NCBI Taxonomy" id="2743000"/>
    <lineage>
        <taxon>Bacteria</taxon>
        <taxon>Bacillati</taxon>
        <taxon>Bacillota</taxon>
        <taxon>Bacilli</taxon>
        <taxon>Bacillales</taxon>
        <taxon>Bacillaceae</taxon>
        <taxon>Salicibibacter</taxon>
    </lineage>
</organism>
<proteinExistence type="inferred from homology"/>
<dbReference type="Gene3D" id="3.40.190.290">
    <property type="match status" value="1"/>
</dbReference>
<reference evidence="6 7" key="1">
    <citation type="submission" date="2020-06" db="EMBL/GenBank/DDBJ databases">
        <title>Genomic analysis of Salicibibacter sp. NKC5-3.</title>
        <authorList>
            <person name="Oh Y.J."/>
        </authorList>
    </citation>
    <scope>NUCLEOTIDE SEQUENCE [LARGE SCALE GENOMIC DNA]</scope>
    <source>
        <strain evidence="6 7">NKC5-3</strain>
    </source>
</reference>
<dbReference type="GO" id="GO:0005829">
    <property type="term" value="C:cytosol"/>
    <property type="evidence" value="ECO:0007669"/>
    <property type="project" value="TreeGrafter"/>
</dbReference>
<evidence type="ECO:0000313" key="7">
    <source>
        <dbReference type="Proteomes" id="UP000595823"/>
    </source>
</evidence>
<keyword evidence="2" id="KW-0805">Transcription regulation</keyword>
<keyword evidence="7" id="KW-1185">Reference proteome</keyword>
<sequence length="300" mass="33633">MNIEQLEYIVEVAKTRSISVASVNLHVSQSGISKSITNLEHELGVKIFTRSRMGAIPTETGLKLINNAYEVLIGIQKIEEEAKILNGELSPGKLKLATIPSMLMTYLPKTLANFKKDYPYIQVEITEQGSLDIINDIEQNNVDIGLIVLIEECKDHLNGTLVETEINVCVSKNSLLAYNEIITPKDLVNQPIVLYNSHLWERFFQKHLSGQKGINILFSSNSTEVIKKTVAEGLSIGFSTDLALKGDQYVQKGDIVPIPFVNNEVAIRSYGWIHPKNKHFTLEAKKFLHYLKTQIVKGDI</sequence>
<dbReference type="FunFam" id="1.10.10.10:FF:000001">
    <property type="entry name" value="LysR family transcriptional regulator"/>
    <property type="match status" value="1"/>
</dbReference>
<dbReference type="PROSITE" id="PS50931">
    <property type="entry name" value="HTH_LYSR"/>
    <property type="match status" value="1"/>
</dbReference>
<dbReference type="EMBL" id="CP054705">
    <property type="protein sequence ID" value="QQK77803.1"/>
    <property type="molecule type" value="Genomic_DNA"/>
</dbReference>
<name>A0A7T6Z6A8_9BACI</name>
<comment type="similarity">
    <text evidence="1">Belongs to the LysR transcriptional regulatory family.</text>
</comment>
<dbReference type="RefSeq" id="WP_200125489.1">
    <property type="nucleotide sequence ID" value="NZ_CP054705.1"/>
</dbReference>
<dbReference type="GO" id="GO:0003700">
    <property type="term" value="F:DNA-binding transcription factor activity"/>
    <property type="evidence" value="ECO:0007669"/>
    <property type="project" value="InterPro"/>
</dbReference>
<gene>
    <name evidence="6" type="ORF">HUG15_20965</name>
</gene>
<dbReference type="PRINTS" id="PR00039">
    <property type="entry name" value="HTHLYSR"/>
</dbReference>
<dbReference type="InterPro" id="IPR036388">
    <property type="entry name" value="WH-like_DNA-bd_sf"/>
</dbReference>
<evidence type="ECO:0000256" key="3">
    <source>
        <dbReference type="ARBA" id="ARBA00023125"/>
    </source>
</evidence>
<protein>
    <submittedName>
        <fullName evidence="6">LysR family transcriptional regulator</fullName>
    </submittedName>
</protein>
<evidence type="ECO:0000256" key="2">
    <source>
        <dbReference type="ARBA" id="ARBA00023015"/>
    </source>
</evidence>
<dbReference type="Pfam" id="PF00126">
    <property type="entry name" value="HTH_1"/>
    <property type="match status" value="1"/>
</dbReference>
<dbReference type="CDD" id="cd05466">
    <property type="entry name" value="PBP2_LTTR_substrate"/>
    <property type="match status" value="1"/>
</dbReference>
<dbReference type="InterPro" id="IPR000847">
    <property type="entry name" value="LysR_HTH_N"/>
</dbReference>
<keyword evidence="3" id="KW-0238">DNA-binding</keyword>
<accession>A0A7T6Z6A8</accession>
<dbReference type="InterPro" id="IPR050950">
    <property type="entry name" value="HTH-type_LysR_regulators"/>
</dbReference>
<dbReference type="KEGG" id="scia:HUG15_20965"/>
<dbReference type="Pfam" id="PF03466">
    <property type="entry name" value="LysR_substrate"/>
    <property type="match status" value="1"/>
</dbReference>
<dbReference type="InterPro" id="IPR036390">
    <property type="entry name" value="WH_DNA-bd_sf"/>
</dbReference>
<dbReference type="PANTHER" id="PTHR30419">
    <property type="entry name" value="HTH-TYPE TRANSCRIPTIONAL REGULATOR YBHD"/>
    <property type="match status" value="1"/>
</dbReference>
<keyword evidence="4" id="KW-0804">Transcription</keyword>
<evidence type="ECO:0000256" key="1">
    <source>
        <dbReference type="ARBA" id="ARBA00009437"/>
    </source>
</evidence>
<dbReference type="SUPFAM" id="SSF53850">
    <property type="entry name" value="Periplasmic binding protein-like II"/>
    <property type="match status" value="1"/>
</dbReference>
<evidence type="ECO:0000313" key="6">
    <source>
        <dbReference type="EMBL" id="QQK77803.1"/>
    </source>
</evidence>
<dbReference type="SUPFAM" id="SSF46785">
    <property type="entry name" value="Winged helix' DNA-binding domain"/>
    <property type="match status" value="1"/>
</dbReference>
<dbReference type="AlphaFoldDB" id="A0A7T6Z6A8"/>
<dbReference type="GO" id="GO:0003677">
    <property type="term" value="F:DNA binding"/>
    <property type="evidence" value="ECO:0007669"/>
    <property type="project" value="UniProtKB-KW"/>
</dbReference>
<dbReference type="Proteomes" id="UP000595823">
    <property type="component" value="Chromosome"/>
</dbReference>